<gene>
    <name evidence="1" type="ORF">H8S11_11255</name>
</gene>
<keyword evidence="2" id="KW-1185">Reference proteome</keyword>
<dbReference type="Proteomes" id="UP000628736">
    <property type="component" value="Unassembled WGS sequence"/>
</dbReference>
<proteinExistence type="predicted"/>
<dbReference type="RefSeq" id="WP_147572571.1">
    <property type="nucleotide sequence ID" value="NZ_JACOPO010000008.1"/>
</dbReference>
<comment type="caution">
    <text evidence="1">The sequence shown here is derived from an EMBL/GenBank/DDBJ whole genome shotgun (WGS) entry which is preliminary data.</text>
</comment>
<dbReference type="EMBL" id="JACOPO010000008">
    <property type="protein sequence ID" value="MBC5723386.1"/>
    <property type="molecule type" value="Genomic_DNA"/>
</dbReference>
<organism evidence="1 2">
    <name type="scientific">Flintibacter hominis</name>
    <dbReference type="NCBI Taxonomy" id="2763048"/>
    <lineage>
        <taxon>Bacteria</taxon>
        <taxon>Bacillati</taxon>
        <taxon>Bacillota</taxon>
        <taxon>Clostridia</taxon>
        <taxon>Eubacteriales</taxon>
        <taxon>Flintibacter</taxon>
    </lineage>
</organism>
<accession>A0A8J6J9N3</accession>
<sequence>MGYPKTGNEVYVSFSLSNTMFSGIGKGTITRELVSVDYLKDLFQKYGVIVSAKPEQRRLLELVNEAYGLGLEIPDTLKLARLSEKNRRLVLISVQGLKRVNGSLLPSYSEEEFQEATFEFVKYYVQSRHYDDLVAENNKLKSDLESEIAWRTRTTADE</sequence>
<evidence type="ECO:0000313" key="2">
    <source>
        <dbReference type="Proteomes" id="UP000628736"/>
    </source>
</evidence>
<dbReference type="AlphaFoldDB" id="A0A8J6J9N3"/>
<name>A0A8J6J9N3_9FIRM</name>
<evidence type="ECO:0000313" key="1">
    <source>
        <dbReference type="EMBL" id="MBC5723386.1"/>
    </source>
</evidence>
<protein>
    <submittedName>
        <fullName evidence="1">Uncharacterized protein</fullName>
    </submittedName>
</protein>
<reference evidence="1" key="1">
    <citation type="submission" date="2020-08" db="EMBL/GenBank/DDBJ databases">
        <title>Genome public.</title>
        <authorList>
            <person name="Liu C."/>
            <person name="Sun Q."/>
        </authorList>
    </citation>
    <scope>NUCLEOTIDE SEQUENCE</scope>
    <source>
        <strain evidence="1">NSJ-23</strain>
    </source>
</reference>